<feature type="region of interest" description="Disordered" evidence="1">
    <location>
        <begin position="149"/>
        <end position="169"/>
    </location>
</feature>
<reference evidence="2" key="1">
    <citation type="submission" date="2020-05" db="EMBL/GenBank/DDBJ databases">
        <title>WGS assembly of Panicum virgatum.</title>
        <authorList>
            <person name="Lovell J.T."/>
            <person name="Jenkins J."/>
            <person name="Shu S."/>
            <person name="Juenger T.E."/>
            <person name="Schmutz J."/>
        </authorList>
    </citation>
    <scope>NUCLEOTIDE SEQUENCE</scope>
    <source>
        <strain evidence="2">AP13</strain>
    </source>
</reference>
<evidence type="ECO:0000313" key="3">
    <source>
        <dbReference type="Proteomes" id="UP000823388"/>
    </source>
</evidence>
<feature type="compositionally biased region" description="Basic and acidic residues" evidence="1">
    <location>
        <begin position="60"/>
        <end position="70"/>
    </location>
</feature>
<protein>
    <submittedName>
        <fullName evidence="2">Uncharacterized protein</fullName>
    </submittedName>
</protein>
<sequence length="310" mass="32404">MLDPSFFSYSLPLSTHSSLPSIFSLPHGSGLLPSGAPHSPAPSCSRRAEAGRRVGRRRPGRGERDGDRLTGHAAAASSGEGYARRRAALRLSPRSVPPHSLSLYRSLSLLRRPHRHFFHSLSLISSCPHGGNREEAVPPLTRPRGGVAPALGWGKRSEPGAHSRAGGRARARAGLVTGAAPMGGGWRPGSERAVRPRPRATHLQMGGGCGSGARIWQADGGVAAGGAELGLAAGGGGRLVGALPTPLRPPSGGAEDGRRRARPVAEGRGGEQQAATGLLREDRASRRREVRRHSGACWPFEGPIGPSIFF</sequence>
<dbReference type="AlphaFoldDB" id="A0A8T0P6L1"/>
<evidence type="ECO:0000256" key="1">
    <source>
        <dbReference type="SAM" id="MobiDB-lite"/>
    </source>
</evidence>
<name>A0A8T0P6L1_PANVG</name>
<feature type="compositionally biased region" description="Basic and acidic residues" evidence="1">
    <location>
        <begin position="255"/>
        <end position="269"/>
    </location>
</feature>
<accession>A0A8T0P6L1</accession>
<organism evidence="2 3">
    <name type="scientific">Panicum virgatum</name>
    <name type="common">Blackwell switchgrass</name>
    <dbReference type="NCBI Taxonomy" id="38727"/>
    <lineage>
        <taxon>Eukaryota</taxon>
        <taxon>Viridiplantae</taxon>
        <taxon>Streptophyta</taxon>
        <taxon>Embryophyta</taxon>
        <taxon>Tracheophyta</taxon>
        <taxon>Spermatophyta</taxon>
        <taxon>Magnoliopsida</taxon>
        <taxon>Liliopsida</taxon>
        <taxon>Poales</taxon>
        <taxon>Poaceae</taxon>
        <taxon>PACMAD clade</taxon>
        <taxon>Panicoideae</taxon>
        <taxon>Panicodae</taxon>
        <taxon>Paniceae</taxon>
        <taxon>Panicinae</taxon>
        <taxon>Panicum</taxon>
        <taxon>Panicum sect. Hiantes</taxon>
    </lineage>
</organism>
<keyword evidence="3" id="KW-1185">Reference proteome</keyword>
<evidence type="ECO:0000313" key="2">
    <source>
        <dbReference type="EMBL" id="KAG2554946.1"/>
    </source>
</evidence>
<dbReference type="Proteomes" id="UP000823388">
    <property type="component" value="Chromosome 9K"/>
</dbReference>
<feature type="region of interest" description="Disordered" evidence="1">
    <location>
        <begin position="246"/>
        <end position="287"/>
    </location>
</feature>
<gene>
    <name evidence="2" type="ORF">PVAP13_9KG579301</name>
</gene>
<feature type="region of interest" description="Disordered" evidence="1">
    <location>
        <begin position="33"/>
        <end position="82"/>
    </location>
</feature>
<proteinExistence type="predicted"/>
<comment type="caution">
    <text evidence="2">The sequence shown here is derived from an EMBL/GenBank/DDBJ whole genome shotgun (WGS) entry which is preliminary data.</text>
</comment>
<dbReference type="EMBL" id="CM029053">
    <property type="protein sequence ID" value="KAG2554946.1"/>
    <property type="molecule type" value="Genomic_DNA"/>
</dbReference>